<dbReference type="AlphaFoldDB" id="A0A1I7RQ10"/>
<accession>A0A1I7RQ10</accession>
<reference evidence="3" key="2">
    <citation type="submission" date="2020-08" db="EMBL/GenBank/DDBJ databases">
        <authorList>
            <person name="Kikuchi T."/>
        </authorList>
    </citation>
    <scope>NUCLEOTIDE SEQUENCE</scope>
    <source>
        <strain evidence="2">Ka4C1</strain>
    </source>
</reference>
<evidence type="ECO:0000256" key="1">
    <source>
        <dbReference type="SAM" id="SignalP"/>
    </source>
</evidence>
<evidence type="ECO:0000313" key="5">
    <source>
        <dbReference type="Proteomes" id="UP000659654"/>
    </source>
</evidence>
<evidence type="ECO:0000313" key="3">
    <source>
        <dbReference type="EMBL" id="CAG9096954.1"/>
    </source>
</evidence>
<feature type="signal peptide" evidence="1">
    <location>
        <begin position="1"/>
        <end position="16"/>
    </location>
</feature>
<dbReference type="WBParaSite" id="BXY_0280100.1">
    <property type="protein sequence ID" value="BXY_0280100.1"/>
    <property type="gene ID" value="BXY_0280100"/>
</dbReference>
<dbReference type="Proteomes" id="UP000095284">
    <property type="component" value="Unplaced"/>
</dbReference>
<dbReference type="EMBL" id="CAJFCV020000002">
    <property type="protein sequence ID" value="CAG9096954.1"/>
    <property type="molecule type" value="Genomic_DNA"/>
</dbReference>
<sequence>MLKVLLWMYLSGVVLGSWDGPVVTIEKEEKIPTIEENHDDLEQIHQNRIDSPETREAAGDQMNGGIRSRLVLGTAMIIPVLFMYI</sequence>
<keyword evidence="1" id="KW-0732">Signal</keyword>
<organism evidence="4 6">
    <name type="scientific">Bursaphelenchus xylophilus</name>
    <name type="common">Pinewood nematode worm</name>
    <name type="synonym">Aphelenchoides xylophilus</name>
    <dbReference type="NCBI Taxonomy" id="6326"/>
    <lineage>
        <taxon>Eukaryota</taxon>
        <taxon>Metazoa</taxon>
        <taxon>Ecdysozoa</taxon>
        <taxon>Nematoda</taxon>
        <taxon>Chromadorea</taxon>
        <taxon>Rhabditida</taxon>
        <taxon>Tylenchina</taxon>
        <taxon>Tylenchomorpha</taxon>
        <taxon>Aphelenchoidea</taxon>
        <taxon>Aphelenchoididae</taxon>
        <taxon>Bursaphelenchus</taxon>
    </lineage>
</organism>
<protein>
    <submittedName>
        <fullName evidence="2">(pine wood nematode) hypothetical protein</fullName>
    </submittedName>
</protein>
<dbReference type="Proteomes" id="UP000659654">
    <property type="component" value="Unassembled WGS sequence"/>
</dbReference>
<evidence type="ECO:0000313" key="2">
    <source>
        <dbReference type="EMBL" id="CAD5215293.1"/>
    </source>
</evidence>
<evidence type="ECO:0000313" key="4">
    <source>
        <dbReference type="Proteomes" id="UP000095284"/>
    </source>
</evidence>
<keyword evidence="5" id="KW-1185">Reference proteome</keyword>
<gene>
    <name evidence="2" type="ORF">BXYJ_LOCUS3957</name>
</gene>
<proteinExistence type="predicted"/>
<name>A0A1I7RQ10_BURXY</name>
<evidence type="ECO:0000313" key="6">
    <source>
        <dbReference type="WBParaSite" id="BXY_0280100.1"/>
    </source>
</evidence>
<reference evidence="6" key="1">
    <citation type="submission" date="2016-11" db="UniProtKB">
        <authorList>
            <consortium name="WormBaseParasite"/>
        </authorList>
    </citation>
    <scope>IDENTIFICATION</scope>
</reference>
<feature type="chain" id="PRO_5036021887" evidence="1">
    <location>
        <begin position="17"/>
        <end position="85"/>
    </location>
</feature>
<dbReference type="Proteomes" id="UP000582659">
    <property type="component" value="Unassembled WGS sequence"/>
</dbReference>
<dbReference type="EMBL" id="CAJFDI010000002">
    <property type="protein sequence ID" value="CAD5215293.1"/>
    <property type="molecule type" value="Genomic_DNA"/>
</dbReference>